<organism evidence="1 2">
    <name type="scientific">Candidatus Gottesmanbacteria bacterium GW2011_GWA2_42_18</name>
    <dbReference type="NCBI Taxonomy" id="1618442"/>
    <lineage>
        <taxon>Bacteria</taxon>
        <taxon>Candidatus Gottesmaniibacteriota</taxon>
    </lineage>
</organism>
<reference evidence="1 2" key="1">
    <citation type="journal article" date="2015" name="Nature">
        <title>rRNA introns, odd ribosomes, and small enigmatic genomes across a large radiation of phyla.</title>
        <authorList>
            <person name="Brown C.T."/>
            <person name="Hug L.A."/>
            <person name="Thomas B.C."/>
            <person name="Sharon I."/>
            <person name="Castelle C.J."/>
            <person name="Singh A."/>
            <person name="Wilkins M.J."/>
            <person name="Williams K.H."/>
            <person name="Banfield J.F."/>
        </authorList>
    </citation>
    <scope>NUCLEOTIDE SEQUENCE [LARGE SCALE GENOMIC DNA]</scope>
</reference>
<evidence type="ECO:0000313" key="2">
    <source>
        <dbReference type="Proteomes" id="UP000034320"/>
    </source>
</evidence>
<gene>
    <name evidence="1" type="ORF">UV09_C0002G0051</name>
</gene>
<proteinExistence type="predicted"/>
<sequence>MITATVAGGAVALFSSQATLENVSFASGNATLQIWDDDSYEATWNSTIDLANMYPGYVSPVQEMWLKNASTAPINLGVVMALTTGGSGWGTLLKDVIEMRVADSLDNTVVGWKSLNDWFTNPASLGSITPDSETLYNLYFRMSDTADNTAANLSMPGVGFTLTGTQE</sequence>
<dbReference type="EMBL" id="LCDD01000002">
    <property type="protein sequence ID" value="KKS47873.1"/>
    <property type="molecule type" value="Genomic_DNA"/>
</dbReference>
<dbReference type="AlphaFoldDB" id="A0A0G1CDZ4"/>
<evidence type="ECO:0000313" key="1">
    <source>
        <dbReference type="EMBL" id="KKS47873.1"/>
    </source>
</evidence>
<comment type="caution">
    <text evidence="1">The sequence shown here is derived from an EMBL/GenBank/DDBJ whole genome shotgun (WGS) entry which is preliminary data.</text>
</comment>
<dbReference type="Proteomes" id="UP000034320">
    <property type="component" value="Unassembled WGS sequence"/>
</dbReference>
<name>A0A0G1CDZ4_9BACT</name>
<accession>A0A0G1CDZ4</accession>
<protein>
    <submittedName>
        <fullName evidence="1">Uncharacterized protein</fullName>
    </submittedName>
</protein>